<evidence type="ECO:0000313" key="1">
    <source>
        <dbReference type="EMBL" id="XDQ58218.1"/>
    </source>
</evidence>
<reference evidence="1" key="1">
    <citation type="submission" date="2024-07" db="EMBL/GenBank/DDBJ databases">
        <authorList>
            <person name="Yu S.T."/>
        </authorList>
    </citation>
    <scope>NUCLEOTIDE SEQUENCE</scope>
    <source>
        <strain evidence="1">R41</strain>
    </source>
</reference>
<name>A0AB39RUP0_9ACTN</name>
<dbReference type="EMBL" id="CP163443">
    <property type="protein sequence ID" value="XDQ58218.1"/>
    <property type="molecule type" value="Genomic_DNA"/>
</dbReference>
<dbReference type="RefSeq" id="WP_369251274.1">
    <property type="nucleotide sequence ID" value="NZ_CP163443.1"/>
</dbReference>
<proteinExistence type="predicted"/>
<protein>
    <submittedName>
        <fullName evidence="1">Uncharacterized protein</fullName>
    </submittedName>
</protein>
<dbReference type="AlphaFoldDB" id="A0AB39RUP0"/>
<organism evidence="1">
    <name type="scientific">Streptomyces sp. R41</name>
    <dbReference type="NCBI Taxonomy" id="3238632"/>
    <lineage>
        <taxon>Bacteria</taxon>
        <taxon>Bacillati</taxon>
        <taxon>Actinomycetota</taxon>
        <taxon>Actinomycetes</taxon>
        <taxon>Kitasatosporales</taxon>
        <taxon>Streptomycetaceae</taxon>
        <taxon>Streptomyces</taxon>
    </lineage>
</organism>
<accession>A0AB39RUP0</accession>
<gene>
    <name evidence="1" type="ORF">AB5J53_44575</name>
</gene>
<sequence length="40" mass="4498">MGSKKLVITSDLAEDVILDNDHYDYIGVDPPVDDDIHRGR</sequence>